<dbReference type="Proteomes" id="UP001595699">
    <property type="component" value="Unassembled WGS sequence"/>
</dbReference>
<dbReference type="EMBL" id="JBHRZH010000013">
    <property type="protein sequence ID" value="MFC3762310.1"/>
    <property type="molecule type" value="Genomic_DNA"/>
</dbReference>
<feature type="domain" description="HTH tetR-type" evidence="6">
    <location>
        <begin position="21"/>
        <end position="81"/>
    </location>
</feature>
<evidence type="ECO:0000256" key="5">
    <source>
        <dbReference type="SAM" id="MobiDB-lite"/>
    </source>
</evidence>
<evidence type="ECO:0000256" key="2">
    <source>
        <dbReference type="ARBA" id="ARBA00023125"/>
    </source>
</evidence>
<keyword evidence="1" id="KW-0805">Transcription regulation</keyword>
<evidence type="ECO:0000256" key="1">
    <source>
        <dbReference type="ARBA" id="ARBA00023015"/>
    </source>
</evidence>
<feature type="region of interest" description="Disordered" evidence="5">
    <location>
        <begin position="1"/>
        <end position="22"/>
    </location>
</feature>
<dbReference type="PRINTS" id="PR00455">
    <property type="entry name" value="HTHTETR"/>
</dbReference>
<dbReference type="InterPro" id="IPR001647">
    <property type="entry name" value="HTH_TetR"/>
</dbReference>
<keyword evidence="8" id="KW-1185">Reference proteome</keyword>
<comment type="caution">
    <text evidence="7">The sequence shown here is derived from an EMBL/GenBank/DDBJ whole genome shotgun (WGS) entry which is preliminary data.</text>
</comment>
<keyword evidence="3" id="KW-0804">Transcription</keyword>
<evidence type="ECO:0000259" key="6">
    <source>
        <dbReference type="PROSITE" id="PS50977"/>
    </source>
</evidence>
<dbReference type="InterPro" id="IPR050109">
    <property type="entry name" value="HTH-type_TetR-like_transc_reg"/>
</dbReference>
<dbReference type="InterPro" id="IPR009057">
    <property type="entry name" value="Homeodomain-like_sf"/>
</dbReference>
<organism evidence="7 8">
    <name type="scientific">Tenggerimyces flavus</name>
    <dbReference type="NCBI Taxonomy" id="1708749"/>
    <lineage>
        <taxon>Bacteria</taxon>
        <taxon>Bacillati</taxon>
        <taxon>Actinomycetota</taxon>
        <taxon>Actinomycetes</taxon>
        <taxon>Propionibacteriales</taxon>
        <taxon>Nocardioidaceae</taxon>
        <taxon>Tenggerimyces</taxon>
    </lineage>
</organism>
<dbReference type="Gene3D" id="1.10.357.10">
    <property type="entry name" value="Tetracycline Repressor, domain 2"/>
    <property type="match status" value="1"/>
</dbReference>
<gene>
    <name evidence="7" type="ORF">ACFOUW_15820</name>
</gene>
<dbReference type="Pfam" id="PF00440">
    <property type="entry name" value="TetR_N"/>
    <property type="match status" value="1"/>
</dbReference>
<accession>A0ABV7YE45</accession>
<protein>
    <submittedName>
        <fullName evidence="7">TetR/AcrR family transcriptional regulator</fullName>
    </submittedName>
</protein>
<evidence type="ECO:0000313" key="8">
    <source>
        <dbReference type="Proteomes" id="UP001595699"/>
    </source>
</evidence>
<dbReference type="RefSeq" id="WP_205117852.1">
    <property type="nucleotide sequence ID" value="NZ_JAFBCM010000001.1"/>
</dbReference>
<feature type="compositionally biased region" description="Basic and acidic residues" evidence="5">
    <location>
        <begin position="1"/>
        <end position="15"/>
    </location>
</feature>
<sequence length="218" mass="23754">MTDDVKSRRKYDSSRRQAQAEQTRVDIVSTAQELFVENGYAGTTLAAVAKQAGVVVETVYRSFGNKAGLFKAVIEAAVAGGAERATTPPEARKAIADVIEETDPATKLAKYARTQPGIHRRSGPLLRALATAAATDPTLAELAQQLDDQRRTGMQRFAGHLTEQGMLRAGLTVDEAGDILWTMNALAVHDLLVLQTGWSPERYRDWLADSLYRLLVAD</sequence>
<feature type="DNA-binding region" description="H-T-H motif" evidence="4">
    <location>
        <begin position="44"/>
        <end position="63"/>
    </location>
</feature>
<dbReference type="InterPro" id="IPR036271">
    <property type="entry name" value="Tet_transcr_reg_TetR-rel_C_sf"/>
</dbReference>
<dbReference type="PANTHER" id="PTHR30055:SF234">
    <property type="entry name" value="HTH-TYPE TRANSCRIPTIONAL REGULATOR BETI"/>
    <property type="match status" value="1"/>
</dbReference>
<dbReference type="SUPFAM" id="SSF46689">
    <property type="entry name" value="Homeodomain-like"/>
    <property type="match status" value="1"/>
</dbReference>
<evidence type="ECO:0000313" key="7">
    <source>
        <dbReference type="EMBL" id="MFC3762310.1"/>
    </source>
</evidence>
<dbReference type="PANTHER" id="PTHR30055">
    <property type="entry name" value="HTH-TYPE TRANSCRIPTIONAL REGULATOR RUTR"/>
    <property type="match status" value="1"/>
</dbReference>
<proteinExistence type="predicted"/>
<name>A0ABV7YE45_9ACTN</name>
<evidence type="ECO:0000256" key="3">
    <source>
        <dbReference type="ARBA" id="ARBA00023163"/>
    </source>
</evidence>
<keyword evidence="2 4" id="KW-0238">DNA-binding</keyword>
<reference evidence="8" key="1">
    <citation type="journal article" date="2019" name="Int. J. Syst. Evol. Microbiol.">
        <title>The Global Catalogue of Microorganisms (GCM) 10K type strain sequencing project: providing services to taxonomists for standard genome sequencing and annotation.</title>
        <authorList>
            <consortium name="The Broad Institute Genomics Platform"/>
            <consortium name="The Broad Institute Genome Sequencing Center for Infectious Disease"/>
            <person name="Wu L."/>
            <person name="Ma J."/>
        </authorList>
    </citation>
    <scope>NUCLEOTIDE SEQUENCE [LARGE SCALE GENOMIC DNA]</scope>
    <source>
        <strain evidence="8">CGMCC 4.7241</strain>
    </source>
</reference>
<dbReference type="PROSITE" id="PS50977">
    <property type="entry name" value="HTH_TETR_2"/>
    <property type="match status" value="1"/>
</dbReference>
<evidence type="ECO:0000256" key="4">
    <source>
        <dbReference type="PROSITE-ProRule" id="PRU00335"/>
    </source>
</evidence>
<dbReference type="SUPFAM" id="SSF48498">
    <property type="entry name" value="Tetracyclin repressor-like, C-terminal domain"/>
    <property type="match status" value="1"/>
</dbReference>